<evidence type="ECO:0000313" key="3">
    <source>
        <dbReference type="Proteomes" id="UP000309215"/>
    </source>
</evidence>
<organism evidence="2 3">
    <name type="scientific">Polyangium fumosum</name>
    <dbReference type="NCBI Taxonomy" id="889272"/>
    <lineage>
        <taxon>Bacteria</taxon>
        <taxon>Pseudomonadati</taxon>
        <taxon>Myxococcota</taxon>
        <taxon>Polyangia</taxon>
        <taxon>Polyangiales</taxon>
        <taxon>Polyangiaceae</taxon>
        <taxon>Polyangium</taxon>
    </lineage>
</organism>
<dbReference type="AlphaFoldDB" id="A0A4U1JJA7"/>
<sequence length="237" mass="25672">MRKYRSNASSTVRFEYGVELAAGLACFPEMASATADIQAANDSLAAQHDKRRDLHVPVVQTRAALRFGEYSVERIVRLALRAAEMEDGGRRGRICASVYPKGLKPILTPVGKSQIKPVRELVERLENSKVANIEGYRAAWLPKLKAALASFEATVAAHLVALAAHDEAFKLEVALRDAHHDTVDRIMGQVRTAFPRDRVTQDVMFPAPAAADAATSVSESGGVEEPLPSHPLPPADA</sequence>
<feature type="region of interest" description="Disordered" evidence="1">
    <location>
        <begin position="210"/>
        <end position="237"/>
    </location>
</feature>
<dbReference type="Proteomes" id="UP000309215">
    <property type="component" value="Unassembled WGS sequence"/>
</dbReference>
<reference evidence="2 3" key="1">
    <citation type="submission" date="2019-04" db="EMBL/GenBank/DDBJ databases">
        <authorList>
            <person name="Li Y."/>
            <person name="Wang J."/>
        </authorList>
    </citation>
    <scope>NUCLEOTIDE SEQUENCE [LARGE SCALE GENOMIC DNA]</scope>
    <source>
        <strain evidence="2 3">DSM 14668</strain>
    </source>
</reference>
<evidence type="ECO:0000313" key="2">
    <source>
        <dbReference type="EMBL" id="TKD12804.1"/>
    </source>
</evidence>
<gene>
    <name evidence="2" type="ORF">E8A74_03395</name>
</gene>
<accession>A0A4U1JJA7</accession>
<proteinExistence type="predicted"/>
<dbReference type="RefSeq" id="WP_136927442.1">
    <property type="nucleotide sequence ID" value="NZ_SSMQ01000002.1"/>
</dbReference>
<dbReference type="OrthoDB" id="5511689at2"/>
<keyword evidence="3" id="KW-1185">Reference proteome</keyword>
<protein>
    <submittedName>
        <fullName evidence="2">Uncharacterized protein</fullName>
    </submittedName>
</protein>
<feature type="compositionally biased region" description="Pro residues" evidence="1">
    <location>
        <begin position="228"/>
        <end position="237"/>
    </location>
</feature>
<comment type="caution">
    <text evidence="2">The sequence shown here is derived from an EMBL/GenBank/DDBJ whole genome shotgun (WGS) entry which is preliminary data.</text>
</comment>
<name>A0A4U1JJA7_9BACT</name>
<dbReference type="EMBL" id="SSMQ01000002">
    <property type="protein sequence ID" value="TKD12804.1"/>
    <property type="molecule type" value="Genomic_DNA"/>
</dbReference>
<evidence type="ECO:0000256" key="1">
    <source>
        <dbReference type="SAM" id="MobiDB-lite"/>
    </source>
</evidence>